<evidence type="ECO:0000313" key="5">
    <source>
        <dbReference type="EMBL" id="QBQ56235.1"/>
    </source>
</evidence>
<dbReference type="InterPro" id="IPR001623">
    <property type="entry name" value="DnaJ_domain"/>
</dbReference>
<evidence type="ECO:0000256" key="2">
    <source>
        <dbReference type="SAM" id="MobiDB-lite"/>
    </source>
</evidence>
<dbReference type="RefSeq" id="WP_134359484.1">
    <property type="nucleotide sequence ID" value="NZ_CP038033.1"/>
</dbReference>
<dbReference type="InterPro" id="IPR036259">
    <property type="entry name" value="MFS_trans_sf"/>
</dbReference>
<dbReference type="SUPFAM" id="SSF103473">
    <property type="entry name" value="MFS general substrate transporter"/>
    <property type="match status" value="1"/>
</dbReference>
<organism evidence="5 6">
    <name type="scientific">Nitrosococcus wardiae</name>
    <dbReference type="NCBI Taxonomy" id="1814290"/>
    <lineage>
        <taxon>Bacteria</taxon>
        <taxon>Pseudomonadati</taxon>
        <taxon>Pseudomonadota</taxon>
        <taxon>Gammaproteobacteria</taxon>
        <taxon>Chromatiales</taxon>
        <taxon>Chromatiaceae</taxon>
        <taxon>Nitrosococcus</taxon>
    </lineage>
</organism>
<dbReference type="OrthoDB" id="9779889at2"/>
<evidence type="ECO:0000256" key="1">
    <source>
        <dbReference type="ARBA" id="ARBA00023186"/>
    </source>
</evidence>
<proteinExistence type="predicted"/>
<reference evidence="5 6" key="1">
    <citation type="submission" date="2019-03" db="EMBL/GenBank/DDBJ databases">
        <title>The genome sequence of Nitrosococcus wardiae strain D1FHST reveals the archetypal metabolic capacity of ammonia-oxidizing Gammaproteobacteria.</title>
        <authorList>
            <person name="Wang L."/>
            <person name="Lim C.K."/>
            <person name="Hanson T.E."/>
            <person name="Dang H."/>
            <person name="Klotz M.G."/>
        </authorList>
    </citation>
    <scope>NUCLEOTIDE SEQUENCE [LARGE SCALE GENOMIC DNA]</scope>
    <source>
        <strain evidence="5 6">D1FHS</strain>
    </source>
</reference>
<sequence>MKNKLRTHYDNLQVTENASDEVIKGAYKYLSQKWHPDKNPECREKAEKILRIINAAYEVLSDPEKRRAHDEWIHEQRKKQEAAQGKKEENKGENQEHEESERTQEEIERERARQERERQIELEKLQSQQAVVREYERRAAGKGFNNVRAILVTLANMGATLATLAIFGYLTFQINSQQSIDITAAALAIGMILGLLLFGIGRFFIGTRGPRYSSMVFISTVLVCTTIVGVRYVVGPSQKTFTSTQPSYDKLLVDYERRYPKINSPQAEKTQLPFHTPSIESTPGRRNCELKSVMTDRDYRACGITPPQAR</sequence>
<evidence type="ECO:0000259" key="4">
    <source>
        <dbReference type="PROSITE" id="PS50076"/>
    </source>
</evidence>
<dbReference type="Pfam" id="PF00226">
    <property type="entry name" value="DnaJ"/>
    <property type="match status" value="1"/>
</dbReference>
<dbReference type="Gene3D" id="1.10.287.110">
    <property type="entry name" value="DnaJ domain"/>
    <property type="match status" value="1"/>
</dbReference>
<accession>A0A4V1AWD3</accession>
<keyword evidence="3" id="KW-1133">Transmembrane helix</keyword>
<dbReference type="AlphaFoldDB" id="A0A4V1AWD3"/>
<feature type="transmembrane region" description="Helical" evidence="3">
    <location>
        <begin position="182"/>
        <end position="205"/>
    </location>
</feature>
<dbReference type="InterPro" id="IPR036869">
    <property type="entry name" value="J_dom_sf"/>
</dbReference>
<name>A0A4V1AWD3_9GAMM</name>
<keyword evidence="1" id="KW-0143">Chaperone</keyword>
<evidence type="ECO:0000313" key="6">
    <source>
        <dbReference type="Proteomes" id="UP000294325"/>
    </source>
</evidence>
<keyword evidence="3" id="KW-0472">Membrane</keyword>
<dbReference type="KEGG" id="nwr:E3U44_18315"/>
<feature type="region of interest" description="Disordered" evidence="2">
    <location>
        <begin position="64"/>
        <end position="112"/>
    </location>
</feature>
<evidence type="ECO:0000256" key="3">
    <source>
        <dbReference type="SAM" id="Phobius"/>
    </source>
</evidence>
<dbReference type="CDD" id="cd06257">
    <property type="entry name" value="DnaJ"/>
    <property type="match status" value="1"/>
</dbReference>
<protein>
    <submittedName>
        <fullName evidence="5">Molecular chaperone DnaJ</fullName>
    </submittedName>
</protein>
<dbReference type="PROSITE" id="PS50076">
    <property type="entry name" value="DNAJ_2"/>
    <property type="match status" value="1"/>
</dbReference>
<dbReference type="SMART" id="SM00271">
    <property type="entry name" value="DnaJ"/>
    <property type="match status" value="1"/>
</dbReference>
<keyword evidence="3" id="KW-0812">Transmembrane</keyword>
<dbReference type="EMBL" id="CP038033">
    <property type="protein sequence ID" value="QBQ56235.1"/>
    <property type="molecule type" value="Genomic_DNA"/>
</dbReference>
<dbReference type="Proteomes" id="UP000294325">
    <property type="component" value="Chromosome"/>
</dbReference>
<keyword evidence="6" id="KW-1185">Reference proteome</keyword>
<dbReference type="PANTHER" id="PTHR43948:SF10">
    <property type="entry name" value="MRJ, ISOFORM E"/>
    <property type="match status" value="1"/>
</dbReference>
<dbReference type="SUPFAM" id="SSF46565">
    <property type="entry name" value="Chaperone J-domain"/>
    <property type="match status" value="1"/>
</dbReference>
<feature type="transmembrane region" description="Helical" evidence="3">
    <location>
        <begin position="147"/>
        <end position="170"/>
    </location>
</feature>
<gene>
    <name evidence="5" type="ORF">E3U44_18315</name>
</gene>
<feature type="domain" description="J" evidence="4">
    <location>
        <begin position="7"/>
        <end position="73"/>
    </location>
</feature>
<feature type="transmembrane region" description="Helical" evidence="3">
    <location>
        <begin position="212"/>
        <end position="234"/>
    </location>
</feature>
<dbReference type="PRINTS" id="PR00625">
    <property type="entry name" value="JDOMAIN"/>
</dbReference>
<dbReference type="PANTHER" id="PTHR43948">
    <property type="entry name" value="DNAJ HOMOLOG SUBFAMILY B"/>
    <property type="match status" value="1"/>
</dbReference>